<evidence type="ECO:0000256" key="7">
    <source>
        <dbReference type="ARBA" id="ARBA00022723"/>
    </source>
</evidence>
<dbReference type="PANTHER" id="PTHR30529:SF6">
    <property type="entry name" value="BLL0291 PROTEIN"/>
    <property type="match status" value="1"/>
</dbReference>
<evidence type="ECO:0000256" key="6">
    <source>
        <dbReference type="ARBA" id="ARBA00022692"/>
    </source>
</evidence>
<comment type="cofactor">
    <cofactor evidence="1">
        <name>heme b</name>
        <dbReference type="ChEBI" id="CHEBI:60344"/>
    </cofactor>
</comment>
<keyword evidence="10" id="KW-0408">Iron</keyword>
<dbReference type="GO" id="GO:0020037">
    <property type="term" value="F:heme binding"/>
    <property type="evidence" value="ECO:0007669"/>
    <property type="project" value="TreeGrafter"/>
</dbReference>
<keyword evidence="7" id="KW-0479">Metal-binding</keyword>
<keyword evidence="5" id="KW-0349">Heme</keyword>
<dbReference type="SUPFAM" id="SSF81342">
    <property type="entry name" value="Transmembrane di-heme cytochromes"/>
    <property type="match status" value="1"/>
</dbReference>
<dbReference type="InterPro" id="IPR016174">
    <property type="entry name" value="Di-haem_cyt_TM"/>
</dbReference>
<evidence type="ECO:0000256" key="12">
    <source>
        <dbReference type="ARBA" id="ARBA00037975"/>
    </source>
</evidence>
<evidence type="ECO:0000313" key="16">
    <source>
        <dbReference type="Proteomes" id="UP000252706"/>
    </source>
</evidence>
<keyword evidence="8" id="KW-0249">Electron transport</keyword>
<proteinExistence type="inferred from homology"/>
<dbReference type="RefSeq" id="WP_113822681.1">
    <property type="nucleotide sequence ID" value="NZ_QOCE01000014.1"/>
</dbReference>
<evidence type="ECO:0000313" key="15">
    <source>
        <dbReference type="EMBL" id="RBW58419.1"/>
    </source>
</evidence>
<evidence type="ECO:0000256" key="10">
    <source>
        <dbReference type="ARBA" id="ARBA00023004"/>
    </source>
</evidence>
<dbReference type="EMBL" id="QOCE01000014">
    <property type="protein sequence ID" value="RBW58419.1"/>
    <property type="molecule type" value="Genomic_DNA"/>
</dbReference>
<dbReference type="GO" id="GO:0046872">
    <property type="term" value="F:metal ion binding"/>
    <property type="evidence" value="ECO:0007669"/>
    <property type="project" value="UniProtKB-KW"/>
</dbReference>
<dbReference type="AlphaFoldDB" id="A0A366X361"/>
<evidence type="ECO:0000256" key="5">
    <source>
        <dbReference type="ARBA" id="ARBA00022617"/>
    </source>
</evidence>
<dbReference type="GO" id="GO:0005886">
    <property type="term" value="C:plasma membrane"/>
    <property type="evidence" value="ECO:0007669"/>
    <property type="project" value="UniProtKB-SubCell"/>
</dbReference>
<evidence type="ECO:0000256" key="2">
    <source>
        <dbReference type="ARBA" id="ARBA00004651"/>
    </source>
</evidence>
<dbReference type="GO" id="GO:0022904">
    <property type="term" value="P:respiratory electron transport chain"/>
    <property type="evidence" value="ECO:0007669"/>
    <property type="project" value="InterPro"/>
</dbReference>
<name>A0A366X361_9RHOB</name>
<evidence type="ECO:0000256" key="13">
    <source>
        <dbReference type="SAM" id="Phobius"/>
    </source>
</evidence>
<feature type="transmembrane region" description="Helical" evidence="13">
    <location>
        <begin position="45"/>
        <end position="66"/>
    </location>
</feature>
<dbReference type="PANTHER" id="PTHR30529">
    <property type="entry name" value="CYTOCHROME B561"/>
    <property type="match status" value="1"/>
</dbReference>
<dbReference type="OrthoDB" id="8156287at2"/>
<dbReference type="InterPro" id="IPR011577">
    <property type="entry name" value="Cyt_b561_bac/Ni-Hgenase"/>
</dbReference>
<dbReference type="InterPro" id="IPR052168">
    <property type="entry name" value="Cytochrome_b561_oxidase"/>
</dbReference>
<feature type="transmembrane region" description="Helical" evidence="13">
    <location>
        <begin position="12"/>
        <end position="33"/>
    </location>
</feature>
<evidence type="ECO:0000256" key="3">
    <source>
        <dbReference type="ARBA" id="ARBA00022448"/>
    </source>
</evidence>
<comment type="caution">
    <text evidence="15">The sequence shown here is derived from an EMBL/GenBank/DDBJ whole genome shotgun (WGS) entry which is preliminary data.</text>
</comment>
<evidence type="ECO:0000256" key="11">
    <source>
        <dbReference type="ARBA" id="ARBA00023136"/>
    </source>
</evidence>
<evidence type="ECO:0000256" key="9">
    <source>
        <dbReference type="ARBA" id="ARBA00022989"/>
    </source>
</evidence>
<keyword evidence="3" id="KW-0813">Transport</keyword>
<evidence type="ECO:0000259" key="14">
    <source>
        <dbReference type="Pfam" id="PF01292"/>
    </source>
</evidence>
<organism evidence="15 16">
    <name type="scientific">Phaeobacter gallaeciensis</name>
    <dbReference type="NCBI Taxonomy" id="60890"/>
    <lineage>
        <taxon>Bacteria</taxon>
        <taxon>Pseudomonadati</taxon>
        <taxon>Pseudomonadota</taxon>
        <taxon>Alphaproteobacteria</taxon>
        <taxon>Rhodobacterales</taxon>
        <taxon>Roseobacteraceae</taxon>
        <taxon>Phaeobacter</taxon>
    </lineage>
</organism>
<comment type="subcellular location">
    <subcellularLocation>
        <location evidence="2">Cell membrane</location>
        <topology evidence="2">Multi-pass membrane protein</topology>
    </subcellularLocation>
</comment>
<evidence type="ECO:0000256" key="4">
    <source>
        <dbReference type="ARBA" id="ARBA00022475"/>
    </source>
</evidence>
<keyword evidence="11 13" id="KW-0472">Membrane</keyword>
<keyword evidence="4" id="KW-1003">Cell membrane</keyword>
<evidence type="ECO:0000256" key="8">
    <source>
        <dbReference type="ARBA" id="ARBA00022982"/>
    </source>
</evidence>
<reference evidence="15 16" key="1">
    <citation type="submission" date="2018-07" db="EMBL/GenBank/DDBJ databases">
        <title>Modular assembly of carbohydrate-degrading microbial communities in the ocean.</title>
        <authorList>
            <person name="Enke T.N."/>
            <person name="Datta M.S."/>
            <person name="Schwartzman J.A."/>
            <person name="Cermak N."/>
            <person name="Schmitz D.A."/>
            <person name="Barrere J."/>
            <person name="Cordero O.X."/>
        </authorList>
    </citation>
    <scope>NUCLEOTIDE SEQUENCE [LARGE SCALE GENOMIC DNA]</scope>
    <source>
        <strain evidence="15 16">C3M10</strain>
    </source>
</reference>
<dbReference type="Proteomes" id="UP000252706">
    <property type="component" value="Unassembled WGS sequence"/>
</dbReference>
<sequence>MNPSKYNNIQVALHWVVALLVLFMLVMGTFVLAQTPNSDPSKLTALRGHMVFGSVILLLTLLRLVWRRKSVQPDHAETGNALLDKLGVAAHYGLNLLTLLAAASGIGLALQAGLPRIVFGGQGILPSDFWAFTPRIAHGILTKLLAALIALHVVGALYHQFIIKDRLFGRIWFGKRDM</sequence>
<evidence type="ECO:0000256" key="1">
    <source>
        <dbReference type="ARBA" id="ARBA00001970"/>
    </source>
</evidence>
<keyword evidence="6 13" id="KW-0812">Transmembrane</keyword>
<gene>
    <name evidence="15" type="ORF">DS909_06635</name>
</gene>
<feature type="domain" description="Cytochrome b561 bacterial/Ni-hydrogenase" evidence="14">
    <location>
        <begin position="6"/>
        <end position="174"/>
    </location>
</feature>
<comment type="similarity">
    <text evidence="12">Belongs to the cytochrome b561 family.</text>
</comment>
<keyword evidence="9 13" id="KW-1133">Transmembrane helix</keyword>
<accession>A0A366X361</accession>
<dbReference type="Pfam" id="PF01292">
    <property type="entry name" value="Ni_hydr_CYTB"/>
    <property type="match status" value="1"/>
</dbReference>
<feature type="transmembrane region" description="Helical" evidence="13">
    <location>
        <begin position="136"/>
        <end position="158"/>
    </location>
</feature>
<dbReference type="GO" id="GO:0009055">
    <property type="term" value="F:electron transfer activity"/>
    <property type="evidence" value="ECO:0007669"/>
    <property type="project" value="InterPro"/>
</dbReference>
<feature type="transmembrane region" description="Helical" evidence="13">
    <location>
        <begin position="86"/>
        <end position="110"/>
    </location>
</feature>
<protein>
    <submittedName>
        <fullName evidence="15">Cytochrome b</fullName>
    </submittedName>
</protein>